<dbReference type="OrthoDB" id="7029844at2"/>
<dbReference type="Pfam" id="PF12796">
    <property type="entry name" value="Ank_2"/>
    <property type="match status" value="1"/>
</dbReference>
<keyword evidence="5" id="KW-1185">Reference proteome</keyword>
<dbReference type="SUPFAM" id="SSF48403">
    <property type="entry name" value="Ankyrin repeat"/>
    <property type="match status" value="1"/>
</dbReference>
<organism evidence="4 5">
    <name type="scientific">Marinobacter zhejiangensis</name>
    <dbReference type="NCBI Taxonomy" id="488535"/>
    <lineage>
        <taxon>Bacteria</taxon>
        <taxon>Pseudomonadati</taxon>
        <taxon>Pseudomonadota</taxon>
        <taxon>Gammaproteobacteria</taxon>
        <taxon>Pseudomonadales</taxon>
        <taxon>Marinobacteraceae</taxon>
        <taxon>Marinobacter</taxon>
    </lineage>
</organism>
<dbReference type="Proteomes" id="UP000198519">
    <property type="component" value="Unassembled WGS sequence"/>
</dbReference>
<protein>
    <submittedName>
        <fullName evidence="4">Ankyrin repeat</fullName>
    </submittedName>
</protein>
<keyword evidence="1" id="KW-0677">Repeat</keyword>
<evidence type="ECO:0000313" key="4">
    <source>
        <dbReference type="EMBL" id="SFM15534.1"/>
    </source>
</evidence>
<accession>A0A1I4NJ35</accession>
<dbReference type="AlphaFoldDB" id="A0A1I4NJ35"/>
<proteinExistence type="predicted"/>
<dbReference type="Gene3D" id="1.25.40.20">
    <property type="entry name" value="Ankyrin repeat-containing domain"/>
    <property type="match status" value="1"/>
</dbReference>
<dbReference type="RefSeq" id="WP_092021240.1">
    <property type="nucleotide sequence ID" value="NZ_FOUE01000002.1"/>
</dbReference>
<dbReference type="InterPro" id="IPR036770">
    <property type="entry name" value="Ankyrin_rpt-contain_sf"/>
</dbReference>
<dbReference type="PANTHER" id="PTHR24171:SF8">
    <property type="entry name" value="BRCA1-ASSOCIATED RING DOMAIN PROTEIN 1"/>
    <property type="match status" value="1"/>
</dbReference>
<gene>
    <name evidence="4" type="ORF">SAMN04487963_1437</name>
</gene>
<dbReference type="STRING" id="488535.SAMN04487963_1437"/>
<evidence type="ECO:0000256" key="2">
    <source>
        <dbReference type="ARBA" id="ARBA00023043"/>
    </source>
</evidence>
<dbReference type="EMBL" id="FOUE01000002">
    <property type="protein sequence ID" value="SFM15534.1"/>
    <property type="molecule type" value="Genomic_DNA"/>
</dbReference>
<evidence type="ECO:0000256" key="1">
    <source>
        <dbReference type="ARBA" id="ARBA00022737"/>
    </source>
</evidence>
<reference evidence="5" key="1">
    <citation type="submission" date="2016-10" db="EMBL/GenBank/DDBJ databases">
        <authorList>
            <person name="Varghese N."/>
            <person name="Submissions S."/>
        </authorList>
    </citation>
    <scope>NUCLEOTIDE SEQUENCE [LARGE SCALE GENOMIC DNA]</scope>
    <source>
        <strain evidence="5">CGMCC 1.7061</strain>
    </source>
</reference>
<name>A0A1I4NJ35_9GAMM</name>
<keyword evidence="2 3" id="KW-0040">ANK repeat</keyword>
<dbReference type="PROSITE" id="PS50088">
    <property type="entry name" value="ANK_REPEAT"/>
    <property type="match status" value="1"/>
</dbReference>
<evidence type="ECO:0000313" key="5">
    <source>
        <dbReference type="Proteomes" id="UP000198519"/>
    </source>
</evidence>
<dbReference type="PROSITE" id="PS50297">
    <property type="entry name" value="ANK_REP_REGION"/>
    <property type="match status" value="1"/>
</dbReference>
<evidence type="ECO:0000256" key="3">
    <source>
        <dbReference type="PROSITE-ProRule" id="PRU00023"/>
    </source>
</evidence>
<dbReference type="GO" id="GO:0004842">
    <property type="term" value="F:ubiquitin-protein transferase activity"/>
    <property type="evidence" value="ECO:0007669"/>
    <property type="project" value="TreeGrafter"/>
</dbReference>
<dbReference type="GO" id="GO:0085020">
    <property type="term" value="P:protein K6-linked ubiquitination"/>
    <property type="evidence" value="ECO:0007669"/>
    <property type="project" value="TreeGrafter"/>
</dbReference>
<dbReference type="InterPro" id="IPR002110">
    <property type="entry name" value="Ankyrin_rpt"/>
</dbReference>
<dbReference type="PANTHER" id="PTHR24171">
    <property type="entry name" value="ANKYRIN REPEAT DOMAIN-CONTAINING PROTEIN 39-RELATED"/>
    <property type="match status" value="1"/>
</dbReference>
<dbReference type="SMART" id="SM00248">
    <property type="entry name" value="ANK"/>
    <property type="match status" value="3"/>
</dbReference>
<sequence>MATFPSIETVLMEIHQSLGLKQDQTKTKRKFGTGNMRLAEHQVMGERILCEIFDELELGGQARADFMTNLTELGNAFKGLECNTWTFQADERQVLWVLLGYFFIPGVARHTAFWNLYGNLDRGMPSGSFWYLPEPRTTSDGTEIDLPVKQVIDWLADLAGGSIESLSQARIRAKNDRGQDDADTFTRTIYNWRSGTLPYHDKIYQFFPDDLYIPFEGTFEIDKAQPAAQQFDAAVAFLKNRKLDDNEDALRRELAMGEDNDIKRIISGQSTESEKELLVRLVADRYQKPTAKIIRQRLLFARLMQDGYDRILKKLCPGVDKLCSDFEQNKLLQILASYKHIYNLTVEAWRNFRSSGEAAENVWFEEQLEPWDANTLYLSILPSKRETGNLELAELLTQLFSLSRPGDELTDIVGSDAPTHAQIVRSRVELLRSHAEEAKAARDLIKRARTASPWRTFQKENRFAVMAQVANFAGLSPKARWAATARMKELADTPEQKIQPILLELGNYLGGQGKKMLPNDACTRVESLLNEAKQNSAYENWRALLLHFEAKHQLAMNDINNASKGFRQALEASDEKAFGTLKGEIALDCLATEVANQRLVPNNHERYYRAMLGWGVFNNRQVLDIYDSAREAADYFWHQLYSPYPGIEPMKPVSEQALNDSFGLIMSGDLPGLENWIKDNSRKFSSSLKCVTGDSVLMRWIKLRSHFNDQLPKLRHIDPAEFESELQRMETVTTTWRQAIKLLASKVEKQLNYADFKGQTPLMLVAEAGDAELVQSFLDAGADPDLQDFEGRAALHAAVKSHDKRTIDALLDHPCTTDLSTVDGRSPMHTGAWSGNGYAIDRLIELSPQLAWRRDSHDMTPLELAEKLCEEPDALAYLNQELEKQKRRPVYAKDLQGLISSLENAPMIN</sequence>
<feature type="repeat" description="ANK" evidence="3">
    <location>
        <begin position="757"/>
        <end position="789"/>
    </location>
</feature>